<evidence type="ECO:0000256" key="2">
    <source>
        <dbReference type="ARBA" id="ARBA00022525"/>
    </source>
</evidence>
<feature type="compositionally biased region" description="Polar residues" evidence="5">
    <location>
        <begin position="1165"/>
        <end position="1174"/>
    </location>
</feature>
<dbReference type="Pfam" id="PF01823">
    <property type="entry name" value="MACPF"/>
    <property type="match status" value="1"/>
</dbReference>
<keyword evidence="4" id="KW-1015">Disulfide bond</keyword>
<accession>A0A7S1KQF9</accession>
<evidence type="ECO:0000256" key="4">
    <source>
        <dbReference type="ARBA" id="ARBA00023157"/>
    </source>
</evidence>
<gene>
    <name evidence="9" type="ORF">PCOS0759_LOCUS4245</name>
</gene>
<comment type="subcellular location">
    <subcellularLocation>
        <location evidence="1">Secreted</location>
    </subcellularLocation>
</comment>
<evidence type="ECO:0000313" key="9">
    <source>
        <dbReference type="EMBL" id="CAD9081005.1"/>
    </source>
</evidence>
<evidence type="ECO:0000256" key="6">
    <source>
        <dbReference type="SAM" id="SignalP"/>
    </source>
</evidence>
<dbReference type="InterPro" id="IPR020864">
    <property type="entry name" value="MACPF"/>
</dbReference>
<keyword evidence="6" id="KW-0732">Signal</keyword>
<organism evidence="9">
    <name type="scientific">Percolomonas cosmopolitus</name>
    <dbReference type="NCBI Taxonomy" id="63605"/>
    <lineage>
        <taxon>Eukaryota</taxon>
        <taxon>Discoba</taxon>
        <taxon>Heterolobosea</taxon>
        <taxon>Tetramitia</taxon>
        <taxon>Eutetramitia</taxon>
        <taxon>Percolomonadidae</taxon>
        <taxon>Percolomonas</taxon>
    </lineage>
</organism>
<dbReference type="InterPro" id="IPR036426">
    <property type="entry name" value="Bulb-type_lectin_dom_sf"/>
</dbReference>
<feature type="signal peptide" evidence="6">
    <location>
        <begin position="1"/>
        <end position="25"/>
    </location>
</feature>
<feature type="domain" description="Bulb-type lectin" evidence="7">
    <location>
        <begin position="1114"/>
        <end position="1272"/>
    </location>
</feature>
<feature type="chain" id="PRO_5030856594" evidence="6">
    <location>
        <begin position="26"/>
        <end position="1564"/>
    </location>
</feature>
<reference evidence="9" key="1">
    <citation type="submission" date="2021-01" db="EMBL/GenBank/DDBJ databases">
        <authorList>
            <person name="Corre E."/>
            <person name="Pelletier E."/>
            <person name="Niang G."/>
            <person name="Scheremetjew M."/>
            <person name="Finn R."/>
            <person name="Kale V."/>
            <person name="Holt S."/>
            <person name="Cochrane G."/>
            <person name="Meng A."/>
            <person name="Brown T."/>
            <person name="Cohen L."/>
        </authorList>
    </citation>
    <scope>NUCLEOTIDE SEQUENCE</scope>
    <source>
        <strain evidence="9">WS</strain>
    </source>
</reference>
<dbReference type="InterPro" id="IPR001480">
    <property type="entry name" value="Bulb-type_lectin_dom"/>
</dbReference>
<protein>
    <submittedName>
        <fullName evidence="9">Uncharacterized protein</fullName>
    </submittedName>
</protein>
<dbReference type="GO" id="GO:0031640">
    <property type="term" value="P:killing of cells of another organism"/>
    <property type="evidence" value="ECO:0007669"/>
    <property type="project" value="UniProtKB-KW"/>
</dbReference>
<feature type="compositionally biased region" description="Basic and acidic residues" evidence="5">
    <location>
        <begin position="276"/>
        <end position="286"/>
    </location>
</feature>
<evidence type="ECO:0000259" key="7">
    <source>
        <dbReference type="PROSITE" id="PS50927"/>
    </source>
</evidence>
<dbReference type="EMBL" id="HBGD01005124">
    <property type="protein sequence ID" value="CAD9081005.1"/>
    <property type="molecule type" value="Transcribed_RNA"/>
</dbReference>
<dbReference type="GO" id="GO:0005576">
    <property type="term" value="C:extracellular region"/>
    <property type="evidence" value="ECO:0007669"/>
    <property type="project" value="UniProtKB-SubCell"/>
</dbReference>
<dbReference type="PROSITE" id="PS50927">
    <property type="entry name" value="BULB_LECTIN"/>
    <property type="match status" value="1"/>
</dbReference>
<evidence type="ECO:0000256" key="5">
    <source>
        <dbReference type="SAM" id="MobiDB-lite"/>
    </source>
</evidence>
<dbReference type="SUPFAM" id="SSF51110">
    <property type="entry name" value="alpha-D-mannose-specific plant lectins"/>
    <property type="match status" value="1"/>
</dbReference>
<dbReference type="PROSITE" id="PS51412">
    <property type="entry name" value="MACPF_2"/>
    <property type="match status" value="1"/>
</dbReference>
<feature type="region of interest" description="Disordered" evidence="5">
    <location>
        <begin position="1158"/>
        <end position="1180"/>
    </location>
</feature>
<name>A0A7S1KQF9_9EUKA</name>
<evidence type="ECO:0000256" key="3">
    <source>
        <dbReference type="ARBA" id="ARBA00022852"/>
    </source>
</evidence>
<dbReference type="Gene3D" id="2.90.10.10">
    <property type="entry name" value="Bulb-type lectin domain"/>
    <property type="match status" value="1"/>
</dbReference>
<sequence length="1564" mass="174326">MHPQKLLHIFLLCAIFLTSQYFASASKGPRIEVGETTGDKDIIVTKTDYGEYIRHADVPQPKLNIGYLGRGYDIIFGNPKETSVGGDQGPRLAVFDIDAATNEVFSPDWRYSMPANVDITTRISCDSSISVKEISSSSAMKNEISNTVSTSTSANVDVSYEKKGKKLGVSANMEFSGSDTIKNAQSSLDSSDKTAITSEATCSVYEASLNPFKYPKFDEGFTVAVKALSKTYDHTSEGVYREFIDTYGTHVITKVLMGSRYGRMYIMTKDAKQNADEQLKESERSKGGGASIEGESGDYGVSVGVQHKKTKTNSEGQKKEAAMASVADEQKTYSIGASYSEDPQEWAAESEKDPVPISIELETLQSIVSKYFDPIVGTNLGIALSEYAPTDVIPTEDKWGKCYFQRSRHTVLQAHTKKTSLLARCKPGYKVIGGSFVHLFNVHDDVHVDALAATEKKIMEDLKKYHALDTQERAAQYILEEGSGMMKQFTDARNMDNIKEIFGDRIDPSLTKKFLQGTLRSLGLKKKDALTGVANGLKVFGTTPIGDFAKKMLGENPYTNAIFNIGEKIMGDLPQVSQSSTGEEASTLAMAPLSDNELNLAKTHADTLVEIFNSLDEKNGGKSFKDDAHTEFFEFIKDAVSKISNDLKSKFNEVKGHLQNVFLKGLSMEGLKHWDGFVGKLDNIFQSFGDQIKNSRNKIKTTTMYQDVMSNIEANMDPHGATLLAPRNALNWLFPYQDNAWVCGSGNLGMDATARSSLGYCSALCCNVEDWKVETVSQKRSTTQMKERTSVSVAKCPGGTSVVSGGILLSEYQEGRFVQVVHSRPINDASWECKIKWTEEDYIPFSPRFKCYARCAKSTLSSVICNTESTTLINGHGTAYCKSDEMALGGGWKVDSTGVTYFKKTAFEDIHPILGPRGYRCEFGTSHQPLVGSCYARCCQIKSDAVQDVVVQNPHVCAPFWKRYGFKSLGARLNYPRFMNSKEVLASVNNKYFALYNEHQSKLEVFEDVPCRPPYRIGVIHFHVQKCDHVVYFPWGWTHRVRMPTQMRISRNGIEAVRLGSPCAEFDATGNNDMSNLQISDNGDLVFYDDNLKALREMLFSMCRLYYKKLRLTKSILNNGEFLTLNQGLVSSNKKYMFMFLPSGDVVILFQSGDDNDGTREIGDDSNSAVSTKASGGPCPGPQVIWSNLKENDRMVLDWARFEERSNNEPKEGWIMRMQEDNNLVVYDDNNEPRWNSETHFRGQGRARLVLPNDGDLELIDAVGVLLWKTKEGVIRSCEKLRDRLKIRSHRMGPGGVMKPGLGGLVSKNEQYIMFVSAETQNLELWREGGDDCKPVRLRVLKEKVQEISLTTNSMISNGQEEIYKFNGVLLVDLVLDDNGHIEIHGGNNHRREKTIELFGHAGFVDKEVLSEKDVSWVSTMGASTQQTSSCPPTALLKGWTQKAAQNLQDITTGHCEDFGKEMECQNANWWSSFDTKGWSKCPEGHVVRDITTTGAKLYNLEEATCCKPKGRKTGSCYVDDKHSTLDSAGKHVCDKPGYYVAGFERNDCEELYCVENFWCCSFD</sequence>
<keyword evidence="3" id="KW-0204">Cytolysis</keyword>
<keyword evidence="2" id="KW-0964">Secreted</keyword>
<dbReference type="PANTHER" id="PTHR45742:SF8">
    <property type="entry name" value="FLOCCULATION PROTEIN FLO11"/>
    <property type="match status" value="1"/>
</dbReference>
<feature type="region of interest" description="Disordered" evidence="5">
    <location>
        <begin position="276"/>
        <end position="298"/>
    </location>
</feature>
<dbReference type="PANTHER" id="PTHR45742">
    <property type="entry name" value="COMPLEMENT COMPONENT C6"/>
    <property type="match status" value="1"/>
</dbReference>
<evidence type="ECO:0000259" key="8">
    <source>
        <dbReference type="PROSITE" id="PS51412"/>
    </source>
</evidence>
<proteinExistence type="predicted"/>
<feature type="domain" description="MACPF" evidence="8">
    <location>
        <begin position="51"/>
        <end position="395"/>
    </location>
</feature>
<dbReference type="SMART" id="SM00457">
    <property type="entry name" value="MACPF"/>
    <property type="match status" value="1"/>
</dbReference>
<evidence type="ECO:0000256" key="1">
    <source>
        <dbReference type="ARBA" id="ARBA00004613"/>
    </source>
</evidence>